<name>A0ABT2ALC8_9BURK</name>
<dbReference type="Gene3D" id="3.30.750.44">
    <property type="match status" value="1"/>
</dbReference>
<accession>A0ABT2ALC8</accession>
<dbReference type="PANTHER" id="PTHR11261">
    <property type="entry name" value="INTERPHOTORECEPTOR RETINOID-BINDING PROTEIN"/>
    <property type="match status" value="1"/>
</dbReference>
<sequence length="341" mass="37667">MRHPFFRAALLAVSLLSSSPLYGAARSERELVIEETLARIKAEYVHPERYPAIEQNVRKHQQAGAYAGAGSEEEFVKLLTSHFQEISKDKHMSLRHQPNVRSLRPAAFTSTAAKREQERRDNYGLRKVEILPGNVGYIDIFHFHDDAGQAKEAFGAAMGFVANTDALIIDLRGHRGGGEAMQLLASYFFEKPFTVMELRYRGNRKVQARSFADIRGQRYLGKPVWLLTSGRTFSAGEAFAYSMKSLKRATLVGATTRGGGNPNMMLPLRNDYLLSIPIGESVSPVDGGSWEGVGVAPHVAVDEKAALGVAHRAALETLRDKAKDETLRASLARQIDALEKS</sequence>
<evidence type="ECO:0000313" key="4">
    <source>
        <dbReference type="Proteomes" id="UP001206572"/>
    </source>
</evidence>
<dbReference type="InterPro" id="IPR029045">
    <property type="entry name" value="ClpP/crotonase-like_dom_sf"/>
</dbReference>
<dbReference type="Pfam" id="PF03572">
    <property type="entry name" value="Peptidase_S41"/>
    <property type="match status" value="1"/>
</dbReference>
<comment type="caution">
    <text evidence="3">The sequence shown here is derived from an EMBL/GenBank/DDBJ whole genome shotgun (WGS) entry which is preliminary data.</text>
</comment>
<evidence type="ECO:0000259" key="2">
    <source>
        <dbReference type="SMART" id="SM00245"/>
    </source>
</evidence>
<protein>
    <submittedName>
        <fullName evidence="3">S41 family peptidase</fullName>
    </submittedName>
</protein>
<evidence type="ECO:0000313" key="3">
    <source>
        <dbReference type="EMBL" id="MCS0597054.1"/>
    </source>
</evidence>
<dbReference type="Pfam" id="PF11918">
    <property type="entry name" value="Peptidase_S41_N"/>
    <property type="match status" value="1"/>
</dbReference>
<dbReference type="Gene3D" id="3.90.226.10">
    <property type="entry name" value="2-enoyl-CoA Hydratase, Chain A, domain 1"/>
    <property type="match status" value="1"/>
</dbReference>
<keyword evidence="4" id="KW-1185">Reference proteome</keyword>
<dbReference type="SMART" id="SM00245">
    <property type="entry name" value="TSPc"/>
    <property type="match status" value="1"/>
</dbReference>
<reference evidence="3 4" key="1">
    <citation type="submission" date="2022-08" db="EMBL/GenBank/DDBJ databases">
        <title>Reclassification of Massilia species as members of the genera Telluria, Duganella, Pseudoduganella, Mokoshia gen. nov. and Zemynaea gen. nov. using orthogonal and non-orthogonal genome-based approaches.</title>
        <authorList>
            <person name="Bowman J.P."/>
        </authorList>
    </citation>
    <scope>NUCLEOTIDE SEQUENCE [LARGE SCALE GENOMIC DNA]</scope>
    <source>
        <strain evidence="3 4">JCM 31661</strain>
    </source>
</reference>
<dbReference type="SUPFAM" id="SSF52096">
    <property type="entry name" value="ClpP/crotonase"/>
    <property type="match status" value="1"/>
</dbReference>
<proteinExistence type="predicted"/>
<dbReference type="InterPro" id="IPR005151">
    <property type="entry name" value="Tail-specific_protease"/>
</dbReference>
<feature type="chain" id="PRO_5046231744" evidence="1">
    <location>
        <begin position="24"/>
        <end position="341"/>
    </location>
</feature>
<feature type="domain" description="Tail specific protease" evidence="2">
    <location>
        <begin position="114"/>
        <end position="302"/>
    </location>
</feature>
<dbReference type="PANTHER" id="PTHR11261:SF3">
    <property type="entry name" value="RETINOL-BINDING PROTEIN 3"/>
    <property type="match status" value="1"/>
</dbReference>
<dbReference type="RefSeq" id="WP_258828083.1">
    <property type="nucleotide sequence ID" value="NZ_JANUHA010000007.1"/>
</dbReference>
<dbReference type="Proteomes" id="UP001206572">
    <property type="component" value="Unassembled WGS sequence"/>
</dbReference>
<organism evidence="3 4">
    <name type="scientific">Massilia agri</name>
    <dbReference type="NCBI Taxonomy" id="1886785"/>
    <lineage>
        <taxon>Bacteria</taxon>
        <taxon>Pseudomonadati</taxon>
        <taxon>Pseudomonadota</taxon>
        <taxon>Betaproteobacteria</taxon>
        <taxon>Burkholderiales</taxon>
        <taxon>Oxalobacteraceae</taxon>
        <taxon>Telluria group</taxon>
        <taxon>Massilia</taxon>
    </lineage>
</organism>
<gene>
    <name evidence="3" type="ORF">NX780_11930</name>
</gene>
<dbReference type="CDD" id="cd07563">
    <property type="entry name" value="Peptidase_S41_IRBP"/>
    <property type="match status" value="1"/>
</dbReference>
<dbReference type="EMBL" id="JANUHA010000007">
    <property type="protein sequence ID" value="MCS0597054.1"/>
    <property type="molecule type" value="Genomic_DNA"/>
</dbReference>
<evidence type="ECO:0000256" key="1">
    <source>
        <dbReference type="SAM" id="SignalP"/>
    </source>
</evidence>
<keyword evidence="1" id="KW-0732">Signal</keyword>
<feature type="signal peptide" evidence="1">
    <location>
        <begin position="1"/>
        <end position="23"/>
    </location>
</feature>